<feature type="transmembrane region" description="Helical" evidence="2">
    <location>
        <begin position="350"/>
        <end position="383"/>
    </location>
</feature>
<comment type="caution">
    <text evidence="3">The sequence shown here is derived from an EMBL/GenBank/DDBJ whole genome shotgun (WGS) entry which is preliminary data.</text>
</comment>
<protein>
    <submittedName>
        <fullName evidence="3">Membrane protein</fullName>
    </submittedName>
</protein>
<accession>A0ABQ1C3E3</accession>
<name>A0ABQ1C3E3_9MYCO</name>
<feature type="transmembrane region" description="Helical" evidence="2">
    <location>
        <begin position="29"/>
        <end position="50"/>
    </location>
</feature>
<sequence>MSRTLELLRGTVSASWRRKATVNGQSERAVLIGTVLVASMISLATGFVLAEYYSIDVFSSLIVFLPDDCYQDWPTRVGRHCFSDYSITANIGTVPNPWDPYPLYLPPDFKPTHFNYTAAGMVPHVAFALVGKWLGMPRFGLFAYLLFLAAAVFSPAVWAARGARGVERIVVFLVCGAAAVPAWVVLDRGNSVGFVVPVALIFLVTLCRQRWGLVTVTVVLAALVKPQFAVLVVVLFAARQWRLGGIAVLGVAISNLAAYLLWPRDFPHTIMQSIGNTVGYSGGSQVATVEGSNASFGKALLAIPDGIKAQLSGGKIPDGFLAETRSLIGYVLLLVVVVLVAALGKRVPPVMAGIVLLATASLFPALSNPYYLVFVLPVAAVVVRDPDGAPGRGIFDRAETVGIGRRVVGVCVSIATALSIAQIPLPTATRRVVQSGTDVVLILVDSTMSLAPSLWLIALVSIFVSYVRRPVTAGSVAERSQPVASRAAEESPATGADHVSVADQDA</sequence>
<feature type="transmembrane region" description="Helical" evidence="2">
    <location>
        <begin position="403"/>
        <end position="421"/>
    </location>
</feature>
<gene>
    <name evidence="3" type="ORF">MPRG_21360</name>
</gene>
<feature type="transmembrane region" description="Helical" evidence="2">
    <location>
        <begin position="327"/>
        <end position="344"/>
    </location>
</feature>
<dbReference type="EMBL" id="BLKX01000001">
    <property type="protein sequence ID" value="GFG78860.1"/>
    <property type="molecule type" value="Genomic_DNA"/>
</dbReference>
<organism evidence="3 4">
    <name type="scientific">Mycobacterium paragordonae</name>
    <dbReference type="NCBI Taxonomy" id="1389713"/>
    <lineage>
        <taxon>Bacteria</taxon>
        <taxon>Bacillati</taxon>
        <taxon>Actinomycetota</taxon>
        <taxon>Actinomycetes</taxon>
        <taxon>Mycobacteriales</taxon>
        <taxon>Mycobacteriaceae</taxon>
        <taxon>Mycobacterium</taxon>
    </lineage>
</organism>
<proteinExistence type="predicted"/>
<keyword evidence="2" id="KW-0812">Transmembrane</keyword>
<evidence type="ECO:0000313" key="3">
    <source>
        <dbReference type="EMBL" id="GFG78860.1"/>
    </source>
</evidence>
<keyword evidence="2" id="KW-1133">Transmembrane helix</keyword>
<reference evidence="3 4" key="1">
    <citation type="journal article" date="2019" name="Emerg. Microbes Infect.">
        <title>Comprehensive subspecies identification of 175 nontuberculous mycobacteria species based on 7547 genomic profiles.</title>
        <authorList>
            <person name="Matsumoto Y."/>
            <person name="Kinjo T."/>
            <person name="Motooka D."/>
            <person name="Nabeya D."/>
            <person name="Jung N."/>
            <person name="Uechi K."/>
            <person name="Horii T."/>
            <person name="Iida T."/>
            <person name="Fujita J."/>
            <person name="Nakamura S."/>
        </authorList>
    </citation>
    <scope>NUCLEOTIDE SEQUENCE [LARGE SCALE GENOMIC DNA]</scope>
    <source>
        <strain evidence="3 4">JCM 18565</strain>
    </source>
</reference>
<evidence type="ECO:0000256" key="2">
    <source>
        <dbReference type="SAM" id="Phobius"/>
    </source>
</evidence>
<feature type="transmembrane region" description="Helical" evidence="2">
    <location>
        <begin position="441"/>
        <end position="467"/>
    </location>
</feature>
<keyword evidence="2" id="KW-0472">Membrane</keyword>
<feature type="transmembrane region" description="Helical" evidence="2">
    <location>
        <begin position="141"/>
        <end position="160"/>
    </location>
</feature>
<evidence type="ECO:0000313" key="4">
    <source>
        <dbReference type="Proteomes" id="UP000465240"/>
    </source>
</evidence>
<feature type="region of interest" description="Disordered" evidence="1">
    <location>
        <begin position="478"/>
        <end position="506"/>
    </location>
</feature>
<feature type="transmembrane region" description="Helical" evidence="2">
    <location>
        <begin position="214"/>
        <end position="237"/>
    </location>
</feature>
<dbReference type="Proteomes" id="UP000465240">
    <property type="component" value="Unassembled WGS sequence"/>
</dbReference>
<feature type="transmembrane region" description="Helical" evidence="2">
    <location>
        <begin position="243"/>
        <end position="262"/>
    </location>
</feature>
<feature type="transmembrane region" description="Helical" evidence="2">
    <location>
        <begin position="169"/>
        <end position="186"/>
    </location>
</feature>
<evidence type="ECO:0000256" key="1">
    <source>
        <dbReference type="SAM" id="MobiDB-lite"/>
    </source>
</evidence>
<keyword evidence="4" id="KW-1185">Reference proteome</keyword>
<feature type="transmembrane region" description="Helical" evidence="2">
    <location>
        <begin position="192"/>
        <end position="207"/>
    </location>
</feature>
<dbReference type="RefSeq" id="WP_162951452.1">
    <property type="nucleotide sequence ID" value="NZ_BLKX01000001.1"/>
</dbReference>